<comment type="caution">
    <text evidence="4">The sequence shown here is derived from an EMBL/GenBank/DDBJ whole genome shotgun (WGS) entry which is preliminary data.</text>
</comment>
<dbReference type="Pfam" id="PF20994">
    <property type="entry name" value="CENPU"/>
    <property type="match status" value="1"/>
</dbReference>
<name>A0A395NC23_TRIAR</name>
<evidence type="ECO:0000313" key="5">
    <source>
        <dbReference type="Proteomes" id="UP000266272"/>
    </source>
</evidence>
<dbReference type="EMBL" id="PXOA01000625">
    <property type="protein sequence ID" value="RFU73635.1"/>
    <property type="molecule type" value="Genomic_DNA"/>
</dbReference>
<keyword evidence="1" id="KW-0175">Coiled coil</keyword>
<feature type="compositionally biased region" description="Low complexity" evidence="2">
    <location>
        <begin position="114"/>
        <end position="124"/>
    </location>
</feature>
<accession>A0A395NC23</accession>
<feature type="compositionally biased region" description="Acidic residues" evidence="2">
    <location>
        <begin position="376"/>
        <end position="440"/>
    </location>
</feature>
<evidence type="ECO:0000256" key="1">
    <source>
        <dbReference type="SAM" id="Coils"/>
    </source>
</evidence>
<feature type="compositionally biased region" description="Acidic residues" evidence="2">
    <location>
        <begin position="325"/>
        <end position="349"/>
    </location>
</feature>
<proteinExistence type="predicted"/>
<evidence type="ECO:0000313" key="4">
    <source>
        <dbReference type="EMBL" id="RFU73635.1"/>
    </source>
</evidence>
<feature type="compositionally biased region" description="Basic and acidic residues" evidence="2">
    <location>
        <begin position="91"/>
        <end position="103"/>
    </location>
</feature>
<feature type="compositionally biased region" description="Basic and acidic residues" evidence="2">
    <location>
        <begin position="350"/>
        <end position="367"/>
    </location>
</feature>
<dbReference type="STRING" id="490622.A0A395NC23"/>
<evidence type="ECO:0000256" key="2">
    <source>
        <dbReference type="SAM" id="MobiDB-lite"/>
    </source>
</evidence>
<feature type="domain" description="Inner kinetochore subunit AME1" evidence="3">
    <location>
        <begin position="553"/>
        <end position="736"/>
    </location>
</feature>
<evidence type="ECO:0000259" key="3">
    <source>
        <dbReference type="Pfam" id="PF20994"/>
    </source>
</evidence>
<protein>
    <submittedName>
        <fullName evidence="4">Mannosylphosphorylation mnn4</fullName>
    </submittedName>
</protein>
<keyword evidence="5" id="KW-1185">Reference proteome</keyword>
<dbReference type="AlphaFoldDB" id="A0A395NC23"/>
<feature type="compositionally biased region" description="Low complexity" evidence="2">
    <location>
        <begin position="460"/>
        <end position="470"/>
    </location>
</feature>
<dbReference type="InterPro" id="IPR048743">
    <property type="entry name" value="AME1"/>
</dbReference>
<organism evidence="4 5">
    <name type="scientific">Trichoderma arundinaceum</name>
    <dbReference type="NCBI Taxonomy" id="490622"/>
    <lineage>
        <taxon>Eukaryota</taxon>
        <taxon>Fungi</taxon>
        <taxon>Dikarya</taxon>
        <taxon>Ascomycota</taxon>
        <taxon>Pezizomycotina</taxon>
        <taxon>Sordariomycetes</taxon>
        <taxon>Hypocreomycetidae</taxon>
        <taxon>Hypocreales</taxon>
        <taxon>Hypocreaceae</taxon>
        <taxon>Trichoderma</taxon>
    </lineage>
</organism>
<feature type="compositionally biased region" description="Acidic residues" evidence="2">
    <location>
        <begin position="300"/>
        <end position="313"/>
    </location>
</feature>
<dbReference type="Proteomes" id="UP000266272">
    <property type="component" value="Unassembled WGS sequence"/>
</dbReference>
<sequence>MATGMSLTEAAALRRHLGYHSNVRTGRQTRADRLNERLRGAQRANVDDESFNLDINSLDIGGLAIASSVASTSPAIRAEYSPTTSAKRRKLDKDATAPPEHEPSSTPRRRRVRSQPAEALSELPDLPEEEEPEAHDTTMHDPEDDEPTPRPGRRFQVPQSSSSVRTAGPDLMEDVQDELDTLPPHPSVKSPSHLRSPAATRKPEKIIEEVGESPADAPGSGKRRRVPLSETLSSSVRLMGVLSSDDGIPMPSSPLANKLRRTDAAPVRSMRRSAGTVYSQDSSRFADELSSDNFPQLAGIEEETESVDEEMEATDLILEERTLPQEEEQEEEQEDQEEGQENDEEIDENETPKAQRETRTRRPREPSPELGSQPLEETEEAEEVYLEPEEEPEPEPGAEPEPEPEPEPESESELGIEPEPGLEPESEPEIEEVTDVEALVEESVLPTPPKRKRGRPSKSPTVQKQPTTKPKPVKPRKRVQVQPEESNDENEEPQPKKAKTKKRHSDQSDGGGGTIEITVQRFVNHKRRGNEDDDVDPLQNEMAFANHGGESVIDVFAQVCDEVISTTLEQFQEVASGADDAAKKKEYRIKMRAIEAYREELKSRFLQHAIHLNHWHSLRKRVRHVQKEKVALREEIMRIKAEREQVALRMDAIRIKHEADTRESKYCLDASSLMHDVDLAVEQGRDAPELPRAAQKEAELANLELLVSRVSEQASSSSFSGGMLKQVRDFNAFLERAAMALESR</sequence>
<feature type="coiled-coil region" evidence="1">
    <location>
        <begin position="584"/>
        <end position="649"/>
    </location>
</feature>
<dbReference type="OrthoDB" id="5377952at2759"/>
<gene>
    <name evidence="4" type="ORF">TARUN_8638</name>
</gene>
<feature type="region of interest" description="Disordered" evidence="2">
    <location>
        <begin position="79"/>
        <end position="517"/>
    </location>
</feature>
<feature type="compositionally biased region" description="Acidic residues" evidence="2">
    <location>
        <begin position="171"/>
        <end position="180"/>
    </location>
</feature>
<reference evidence="4 5" key="1">
    <citation type="journal article" date="2018" name="PLoS Pathog.">
        <title>Evolution of structural diversity of trichothecenes, a family of toxins produced by plant pathogenic and entomopathogenic fungi.</title>
        <authorList>
            <person name="Proctor R.H."/>
            <person name="McCormick S.P."/>
            <person name="Kim H.S."/>
            <person name="Cardoza R.E."/>
            <person name="Stanley A.M."/>
            <person name="Lindo L."/>
            <person name="Kelly A."/>
            <person name="Brown D.W."/>
            <person name="Lee T."/>
            <person name="Vaughan M.M."/>
            <person name="Alexander N.J."/>
            <person name="Busman M."/>
            <person name="Gutierrez S."/>
        </authorList>
    </citation>
    <scope>NUCLEOTIDE SEQUENCE [LARGE SCALE GENOMIC DNA]</scope>
    <source>
        <strain evidence="4 5">IBT 40837</strain>
    </source>
</reference>